<accession>A0AAP3GY58</accession>
<evidence type="ECO:0000313" key="2">
    <source>
        <dbReference type="EMBL" id="MCZ3845056.1"/>
    </source>
</evidence>
<feature type="transmembrane region" description="Helical" evidence="1">
    <location>
        <begin position="126"/>
        <end position="150"/>
    </location>
</feature>
<dbReference type="InterPro" id="IPR010178">
    <property type="entry name" value="Lit"/>
</dbReference>
<dbReference type="GeneID" id="97459084"/>
<name>A0AAP3GY58_9LACO</name>
<dbReference type="EMBL" id="JAKHLF010000009">
    <property type="protein sequence ID" value="MCZ3845056.1"/>
    <property type="molecule type" value="Genomic_DNA"/>
</dbReference>
<organism evidence="2 3">
    <name type="scientific">Lactobacillus mulieris</name>
    <dbReference type="NCBI Taxonomy" id="2508708"/>
    <lineage>
        <taxon>Bacteria</taxon>
        <taxon>Bacillati</taxon>
        <taxon>Bacillota</taxon>
        <taxon>Bacilli</taxon>
        <taxon>Lactobacillales</taxon>
        <taxon>Lactobacillaceae</taxon>
        <taxon>Lactobacillus</taxon>
    </lineage>
</organism>
<keyword evidence="1" id="KW-0812">Transmembrane</keyword>
<dbReference type="Proteomes" id="UP001213015">
    <property type="component" value="Unassembled WGS sequence"/>
</dbReference>
<dbReference type="RefSeq" id="WP_006586385.1">
    <property type="nucleotide sequence ID" value="NZ_CP160088.1"/>
</dbReference>
<dbReference type="NCBIfam" id="TIGR01906">
    <property type="entry name" value="integ_TIGR01906"/>
    <property type="match status" value="1"/>
</dbReference>
<feature type="transmembrane region" description="Helical" evidence="1">
    <location>
        <begin position="170"/>
        <end position="193"/>
    </location>
</feature>
<gene>
    <name evidence="2" type="ORF">L2422_06055</name>
</gene>
<proteinExistence type="predicted"/>
<reference evidence="2" key="1">
    <citation type="submission" date="2022-01" db="EMBL/GenBank/DDBJ databases">
        <title>VMRC isolate genome collection.</title>
        <authorList>
            <person name="France M."/>
            <person name="Rutt L."/>
            <person name="Humphrys M."/>
            <person name="Ravel J."/>
        </authorList>
    </citation>
    <scope>NUCLEOTIDE SEQUENCE</scope>
    <source>
        <strain evidence="2">C0127B5</strain>
    </source>
</reference>
<feature type="transmembrane region" description="Helical" evidence="1">
    <location>
        <begin position="96"/>
        <end position="114"/>
    </location>
</feature>
<dbReference type="AlphaFoldDB" id="A0AAP3GY58"/>
<evidence type="ECO:0000256" key="1">
    <source>
        <dbReference type="SAM" id="Phobius"/>
    </source>
</evidence>
<evidence type="ECO:0000313" key="3">
    <source>
        <dbReference type="Proteomes" id="UP001213015"/>
    </source>
</evidence>
<sequence>MKRKKLIGNNAYNPIFHFFMGVASAVTGTILLSWPLLALFVKVQKTYETVNLTVGQVMHNYSQLLWFLLWPFKQELKMDNFASSANAIEHFTECKHLFELAVIVFILGLIVLRFKSNFDYLSKTWALIFMLIPVVVVPFAVANFDTFFVTFHHMIFHNNNWLFNPLTDPIINVLTEGFFAACFSIFGIIYELYFARFLLNK</sequence>
<dbReference type="Pfam" id="PF07314">
    <property type="entry name" value="Lit"/>
    <property type="match status" value="1"/>
</dbReference>
<feature type="transmembrane region" description="Helical" evidence="1">
    <location>
        <begin position="12"/>
        <end position="37"/>
    </location>
</feature>
<keyword evidence="1" id="KW-0472">Membrane</keyword>
<comment type="caution">
    <text evidence="2">The sequence shown here is derived from an EMBL/GenBank/DDBJ whole genome shotgun (WGS) entry which is preliminary data.</text>
</comment>
<protein>
    <submittedName>
        <fullName evidence="2">TIGR01906 family membrane protein</fullName>
    </submittedName>
</protein>
<keyword evidence="1" id="KW-1133">Transmembrane helix</keyword>